<reference evidence="1 2" key="1">
    <citation type="submission" date="2018-05" db="EMBL/GenBank/DDBJ databases">
        <authorList>
            <person name="Goeker M."/>
            <person name="Huntemann M."/>
            <person name="Clum A."/>
            <person name="Pillay M."/>
            <person name="Palaniappan K."/>
            <person name="Varghese N."/>
            <person name="Mikhailova N."/>
            <person name="Stamatis D."/>
            <person name="Reddy T."/>
            <person name="Daum C."/>
            <person name="Shapiro N."/>
            <person name="Ivanova N."/>
            <person name="Kyrpides N."/>
            <person name="Woyke T."/>
        </authorList>
    </citation>
    <scope>NUCLEOTIDE SEQUENCE [LARGE SCALE GENOMIC DNA]</scope>
    <source>
        <strain evidence="1 2">DSM 26524</strain>
    </source>
</reference>
<organism evidence="1 2">
    <name type="scientific">Murimonas intestini</name>
    <dbReference type="NCBI Taxonomy" id="1337051"/>
    <lineage>
        <taxon>Bacteria</taxon>
        <taxon>Bacillati</taxon>
        <taxon>Bacillota</taxon>
        <taxon>Clostridia</taxon>
        <taxon>Lachnospirales</taxon>
        <taxon>Lachnospiraceae</taxon>
        <taxon>Murimonas</taxon>
    </lineage>
</organism>
<dbReference type="InterPro" id="IPR029039">
    <property type="entry name" value="Flavoprotein-like_sf"/>
</dbReference>
<dbReference type="Gene3D" id="3.40.50.360">
    <property type="match status" value="1"/>
</dbReference>
<accession>A0AB73T031</accession>
<proteinExistence type="predicted"/>
<name>A0AB73T031_9FIRM</name>
<dbReference type="SUPFAM" id="SSF52218">
    <property type="entry name" value="Flavoproteins"/>
    <property type="match status" value="1"/>
</dbReference>
<comment type="caution">
    <text evidence="1">The sequence shown here is derived from an EMBL/GenBank/DDBJ whole genome shotgun (WGS) entry which is preliminary data.</text>
</comment>
<protein>
    <submittedName>
        <fullName evidence="1">NADPH-dependent FMN reductase</fullName>
    </submittedName>
</protein>
<keyword evidence="2" id="KW-1185">Reference proteome</keyword>
<dbReference type="Proteomes" id="UP000245412">
    <property type="component" value="Unassembled WGS sequence"/>
</dbReference>
<evidence type="ECO:0000313" key="2">
    <source>
        <dbReference type="Proteomes" id="UP000245412"/>
    </source>
</evidence>
<sequence length="185" mass="20564">MKTCIINFSGRAGGNGHGTAAFAAAELIRTSEPEIIEFSGLTVNGCGSCHYECFRRGQACPHKDDDMWKVYMKAAGADMCCFIVPNYNGHPCSNFYAFEERGQGVYLNARKEYEKYLNVPKKFIVISNTDAAHFSLVFENCLGKNKKADILFLRASDFSLPSTGTGLMTSEDARRKVSMFLSDYQ</sequence>
<gene>
    <name evidence="1" type="ORF">C7383_11449</name>
</gene>
<dbReference type="EMBL" id="QGGY01000014">
    <property type="protein sequence ID" value="PWJ73082.1"/>
    <property type="molecule type" value="Genomic_DNA"/>
</dbReference>
<evidence type="ECO:0000313" key="1">
    <source>
        <dbReference type="EMBL" id="PWJ73082.1"/>
    </source>
</evidence>
<dbReference type="AlphaFoldDB" id="A0AB73T031"/>
<dbReference type="RefSeq" id="WP_187374362.1">
    <property type="nucleotide sequence ID" value="NZ_CABJAT010000008.1"/>
</dbReference>